<dbReference type="GO" id="GO:0046872">
    <property type="term" value="F:metal ion binding"/>
    <property type="evidence" value="ECO:0007669"/>
    <property type="project" value="InterPro"/>
</dbReference>
<dbReference type="SUPFAM" id="SSF63411">
    <property type="entry name" value="LuxS/MPP-like metallohydrolase"/>
    <property type="match status" value="1"/>
</dbReference>
<dbReference type="Proteomes" id="UP000248039">
    <property type="component" value="Unassembled WGS sequence"/>
</dbReference>
<keyword evidence="2" id="KW-1185">Reference proteome</keyword>
<dbReference type="AlphaFoldDB" id="A0A2V4NUJ4"/>
<protein>
    <submittedName>
        <fullName evidence="1">Uncharacterized protein</fullName>
    </submittedName>
</protein>
<organism evidence="1 2">
    <name type="scientific">Streptomyces tateyamensis</name>
    <dbReference type="NCBI Taxonomy" id="565073"/>
    <lineage>
        <taxon>Bacteria</taxon>
        <taxon>Bacillati</taxon>
        <taxon>Actinomycetota</taxon>
        <taxon>Actinomycetes</taxon>
        <taxon>Kitasatosporales</taxon>
        <taxon>Streptomycetaceae</taxon>
        <taxon>Streptomyces</taxon>
    </lineage>
</organism>
<gene>
    <name evidence="1" type="ORF">C7C46_04840</name>
</gene>
<evidence type="ECO:0000313" key="1">
    <source>
        <dbReference type="EMBL" id="PYC87409.1"/>
    </source>
</evidence>
<proteinExistence type="predicted"/>
<evidence type="ECO:0000313" key="2">
    <source>
        <dbReference type="Proteomes" id="UP000248039"/>
    </source>
</evidence>
<comment type="caution">
    <text evidence="1">The sequence shown here is derived from an EMBL/GenBank/DDBJ whole genome shotgun (WGS) entry which is preliminary data.</text>
</comment>
<sequence>MRTGVRTAPGSPYAAVCVAFDRGYLDDPASHVGLAHLYEHLWFLRAPADLTLEWGATHDHATVLHHVCPPDEVPVVLAALADRLADCCAPSPVAAHGIRSALRLIELERRGGQERRLSGFPRRQIARLLRADPQFEPTAVAPAGPELVELVDGFAHGVAVAVCVAGPEPGWSAGDLRRSLGGAVPGAGRPRPGPPVGGAWQFRAPEGNACAAAWILPPDPATAAAAWVLGGLIDRGRPPTGLHWLSGRVLSPRGTEPVRGGLLYALAAGLDPRRPLDLAPELLLPVLAAGADDLAAVRDTLPDSAPDPGELAALDALSLLHGSPRFEAVLAATRQVDHAALLRFVDLLAAATAAAGTDALVGR</sequence>
<dbReference type="EMBL" id="PYBW01000015">
    <property type="protein sequence ID" value="PYC87409.1"/>
    <property type="molecule type" value="Genomic_DNA"/>
</dbReference>
<reference evidence="1 2" key="1">
    <citation type="submission" date="2018-03" db="EMBL/GenBank/DDBJ databases">
        <title>Bioinformatic expansion and discovery of thiopeptide antibiotics.</title>
        <authorList>
            <person name="Schwalen C.J."/>
            <person name="Hudson G.A."/>
            <person name="Mitchell D.A."/>
        </authorList>
    </citation>
    <scope>NUCLEOTIDE SEQUENCE [LARGE SCALE GENOMIC DNA]</scope>
    <source>
        <strain evidence="1 2">ATCC 21389</strain>
    </source>
</reference>
<dbReference type="Gene3D" id="3.30.830.10">
    <property type="entry name" value="Metalloenzyme, LuxS/M16 peptidase-like"/>
    <property type="match status" value="1"/>
</dbReference>
<accession>A0A2V4NUJ4</accession>
<dbReference type="InterPro" id="IPR011249">
    <property type="entry name" value="Metalloenz_LuxS/M16"/>
</dbReference>
<name>A0A2V4NUJ4_9ACTN</name>